<gene>
    <name evidence="3" type="ORF">QYF61_007763</name>
</gene>
<evidence type="ECO:0000313" key="4">
    <source>
        <dbReference type="Proteomes" id="UP001333110"/>
    </source>
</evidence>
<dbReference type="SUPFAM" id="SSF56219">
    <property type="entry name" value="DNase I-like"/>
    <property type="match status" value="1"/>
</dbReference>
<dbReference type="PANTHER" id="PTHR33395:SF22">
    <property type="entry name" value="REVERSE TRANSCRIPTASE DOMAIN-CONTAINING PROTEIN"/>
    <property type="match status" value="1"/>
</dbReference>
<feature type="region of interest" description="Disordered" evidence="1">
    <location>
        <begin position="292"/>
        <end position="345"/>
    </location>
</feature>
<proteinExistence type="predicted"/>
<dbReference type="EMBL" id="JAUNZN010000026">
    <property type="protein sequence ID" value="KAK4807857.1"/>
    <property type="molecule type" value="Genomic_DNA"/>
</dbReference>
<protein>
    <recommendedName>
        <fullName evidence="2">Endonuclease/exonuclease/phosphatase domain-containing protein</fullName>
    </recommendedName>
</protein>
<organism evidence="3 4">
    <name type="scientific">Mycteria americana</name>
    <name type="common">Wood stork</name>
    <dbReference type="NCBI Taxonomy" id="33587"/>
    <lineage>
        <taxon>Eukaryota</taxon>
        <taxon>Metazoa</taxon>
        <taxon>Chordata</taxon>
        <taxon>Craniata</taxon>
        <taxon>Vertebrata</taxon>
        <taxon>Euteleostomi</taxon>
        <taxon>Archelosauria</taxon>
        <taxon>Archosauria</taxon>
        <taxon>Dinosauria</taxon>
        <taxon>Saurischia</taxon>
        <taxon>Theropoda</taxon>
        <taxon>Coelurosauria</taxon>
        <taxon>Aves</taxon>
        <taxon>Neognathae</taxon>
        <taxon>Neoaves</taxon>
        <taxon>Aequornithes</taxon>
        <taxon>Ciconiiformes</taxon>
        <taxon>Ciconiidae</taxon>
        <taxon>Mycteria</taxon>
    </lineage>
</organism>
<feature type="compositionally biased region" description="Basic and acidic residues" evidence="1">
    <location>
        <begin position="335"/>
        <end position="345"/>
    </location>
</feature>
<evidence type="ECO:0000313" key="3">
    <source>
        <dbReference type="EMBL" id="KAK4807857.1"/>
    </source>
</evidence>
<dbReference type="PANTHER" id="PTHR33395">
    <property type="entry name" value="TRANSCRIPTASE, PUTATIVE-RELATED-RELATED"/>
    <property type="match status" value="1"/>
</dbReference>
<dbReference type="Pfam" id="PF14529">
    <property type="entry name" value="Exo_endo_phos_2"/>
    <property type="match status" value="1"/>
</dbReference>
<dbReference type="GO" id="GO:0007508">
    <property type="term" value="P:larval heart development"/>
    <property type="evidence" value="ECO:0007669"/>
    <property type="project" value="TreeGrafter"/>
</dbReference>
<dbReference type="InterPro" id="IPR036691">
    <property type="entry name" value="Endo/exonu/phosph_ase_sf"/>
</dbReference>
<name>A0AAN7RKP3_MYCAM</name>
<reference evidence="3 4" key="1">
    <citation type="journal article" date="2023" name="J. Hered.">
        <title>Chromosome-level genome of the wood stork (Mycteria americana) provides insight into avian chromosome evolution.</title>
        <authorList>
            <person name="Flamio R. Jr."/>
            <person name="Ramstad K.M."/>
        </authorList>
    </citation>
    <scope>NUCLEOTIDE SEQUENCE [LARGE SCALE GENOMIC DNA]</scope>
    <source>
        <strain evidence="3">JAX WOST 10</strain>
    </source>
</reference>
<dbReference type="GO" id="GO:0031012">
    <property type="term" value="C:extracellular matrix"/>
    <property type="evidence" value="ECO:0007669"/>
    <property type="project" value="TreeGrafter"/>
</dbReference>
<dbReference type="AlphaFoldDB" id="A0AAN7RKP3"/>
<dbReference type="GO" id="GO:0003824">
    <property type="term" value="F:catalytic activity"/>
    <property type="evidence" value="ECO:0007669"/>
    <property type="project" value="InterPro"/>
</dbReference>
<evidence type="ECO:0000259" key="2">
    <source>
        <dbReference type="Pfam" id="PF14529"/>
    </source>
</evidence>
<sequence>MSQQCAQVAKKANSILACIRNRVASRSREFWAPRYKRDIEGLEHVQRKAMKLVKGLEHKSCEEQLRDLGFSLEKRRVRGDLIALYNYLKGGCREVGVGLFSQVTSDRTRGNGLKLHQGRFRLDIRKNFFIERVVRHWNRLPREVVEPPSPEVFKRCLDEVLRDPPYQGEPIDKAFLLQLQEASRSQALLLLGDFNHPDTRWKSSTASCRQCRRLLDSIEDNFLSQIIDSPTRQDATVDLMVTNASELISDVRIGGSLGYSDHALVQFIVLRDMGQAKSKARTLNFRKETNSLNSSKLTGLPGKLSSGTREQNRAGRSLRTLSTERKSSQPPGVRNQERKARDQHG</sequence>
<dbReference type="Gene3D" id="3.60.10.10">
    <property type="entry name" value="Endonuclease/exonuclease/phosphatase"/>
    <property type="match status" value="1"/>
</dbReference>
<keyword evidence="4" id="KW-1185">Reference proteome</keyword>
<dbReference type="GO" id="GO:0061343">
    <property type="term" value="P:cell adhesion involved in heart morphogenesis"/>
    <property type="evidence" value="ECO:0007669"/>
    <property type="project" value="TreeGrafter"/>
</dbReference>
<dbReference type="InterPro" id="IPR005135">
    <property type="entry name" value="Endo/exonuclease/phosphatase"/>
</dbReference>
<dbReference type="Proteomes" id="UP001333110">
    <property type="component" value="Unassembled WGS sequence"/>
</dbReference>
<comment type="caution">
    <text evidence="3">The sequence shown here is derived from an EMBL/GenBank/DDBJ whole genome shotgun (WGS) entry which is preliminary data.</text>
</comment>
<accession>A0AAN7RKP3</accession>
<evidence type="ECO:0000256" key="1">
    <source>
        <dbReference type="SAM" id="MobiDB-lite"/>
    </source>
</evidence>
<feature type="domain" description="Endonuclease/exonuclease/phosphatase" evidence="2">
    <location>
        <begin position="179"/>
        <end position="265"/>
    </location>
</feature>